<accession>A0A4S4MME9</accession>
<dbReference type="SUPFAM" id="SSF144091">
    <property type="entry name" value="Rhomboid-like"/>
    <property type="match status" value="1"/>
</dbReference>
<evidence type="ECO:0000256" key="7">
    <source>
        <dbReference type="SAM" id="Phobius"/>
    </source>
</evidence>
<dbReference type="GO" id="GO:0004252">
    <property type="term" value="F:serine-type endopeptidase activity"/>
    <property type="evidence" value="ECO:0007669"/>
    <property type="project" value="InterPro"/>
</dbReference>
<dbReference type="EMBL" id="SGPM01000281">
    <property type="protein sequence ID" value="THH27096.1"/>
    <property type="molecule type" value="Genomic_DNA"/>
</dbReference>
<reference evidence="9 10" key="1">
    <citation type="submission" date="2019-02" db="EMBL/GenBank/DDBJ databases">
        <title>Genome sequencing of the rare red list fungi Antrodiella citrinella (Flaviporus citrinellus).</title>
        <authorList>
            <person name="Buettner E."/>
            <person name="Kellner H."/>
        </authorList>
    </citation>
    <scope>NUCLEOTIDE SEQUENCE [LARGE SCALE GENOMIC DNA]</scope>
    <source>
        <strain evidence="9 10">DSM 108506</strain>
    </source>
</reference>
<dbReference type="GO" id="GO:0016020">
    <property type="term" value="C:membrane"/>
    <property type="evidence" value="ECO:0007669"/>
    <property type="project" value="UniProtKB-SubCell"/>
</dbReference>
<dbReference type="PANTHER" id="PTHR43731">
    <property type="entry name" value="RHOMBOID PROTEASE"/>
    <property type="match status" value="1"/>
</dbReference>
<organism evidence="9 10">
    <name type="scientific">Antrodiella citrinella</name>
    <dbReference type="NCBI Taxonomy" id="2447956"/>
    <lineage>
        <taxon>Eukaryota</taxon>
        <taxon>Fungi</taxon>
        <taxon>Dikarya</taxon>
        <taxon>Basidiomycota</taxon>
        <taxon>Agaricomycotina</taxon>
        <taxon>Agaricomycetes</taxon>
        <taxon>Polyporales</taxon>
        <taxon>Steccherinaceae</taxon>
        <taxon>Antrodiella</taxon>
    </lineage>
</organism>
<dbReference type="InterPro" id="IPR022764">
    <property type="entry name" value="Peptidase_S54_rhomboid_dom"/>
</dbReference>
<dbReference type="InterPro" id="IPR050925">
    <property type="entry name" value="Rhomboid_protease_S54"/>
</dbReference>
<evidence type="ECO:0000256" key="3">
    <source>
        <dbReference type="ARBA" id="ARBA00022692"/>
    </source>
</evidence>
<proteinExistence type="inferred from homology"/>
<keyword evidence="5 7" id="KW-1133">Transmembrane helix</keyword>
<comment type="caution">
    <text evidence="9">The sequence shown here is derived from an EMBL/GenBank/DDBJ whole genome shotgun (WGS) entry which is preliminary data.</text>
</comment>
<keyword evidence="10" id="KW-1185">Reference proteome</keyword>
<evidence type="ECO:0000313" key="9">
    <source>
        <dbReference type="EMBL" id="THH27096.1"/>
    </source>
</evidence>
<evidence type="ECO:0000256" key="2">
    <source>
        <dbReference type="ARBA" id="ARBA00009045"/>
    </source>
</evidence>
<dbReference type="Pfam" id="PF01694">
    <property type="entry name" value="Rhomboid"/>
    <property type="match status" value="1"/>
</dbReference>
<evidence type="ECO:0000256" key="5">
    <source>
        <dbReference type="ARBA" id="ARBA00022989"/>
    </source>
</evidence>
<evidence type="ECO:0000256" key="4">
    <source>
        <dbReference type="ARBA" id="ARBA00022801"/>
    </source>
</evidence>
<evidence type="ECO:0000313" key="10">
    <source>
        <dbReference type="Proteomes" id="UP000308730"/>
    </source>
</evidence>
<feature type="transmembrane region" description="Helical" evidence="7">
    <location>
        <begin position="154"/>
        <end position="175"/>
    </location>
</feature>
<dbReference type="Gene3D" id="1.20.1540.10">
    <property type="entry name" value="Rhomboid-like"/>
    <property type="match status" value="1"/>
</dbReference>
<feature type="domain" description="Peptidase S54 rhomboid" evidence="8">
    <location>
        <begin position="115"/>
        <end position="299"/>
    </location>
</feature>
<evidence type="ECO:0000256" key="1">
    <source>
        <dbReference type="ARBA" id="ARBA00004141"/>
    </source>
</evidence>
<keyword evidence="3 7" id="KW-0812">Transmembrane</keyword>
<evidence type="ECO:0000259" key="8">
    <source>
        <dbReference type="Pfam" id="PF01694"/>
    </source>
</evidence>
<keyword evidence="4" id="KW-0378">Hydrolase</keyword>
<dbReference type="PANTHER" id="PTHR43731:SF14">
    <property type="entry name" value="PRESENILIN-ASSOCIATED RHOMBOID-LIKE PROTEIN, MITOCHONDRIAL"/>
    <property type="match status" value="1"/>
</dbReference>
<dbReference type="OrthoDB" id="10260614at2759"/>
<sequence>MDTLEWSKRMSESGVIGKFRPPTSEEIRRARNFEFGKELKAGLVKVRAVVERWPIAVKNIVTWSRQADGVDDWSREHVRMGSVANPSLCTQDDAKLYAYATIWAFVYTVDKHFQVVFNSMALAGFGSAAALWMTKEQGLSPTGLTEASPKWHFLAFYISAGLFSGLVSHVVIARIQFPRMVSQLRAAVSSSINAGRSPSAAVAFKAAASESTSGSARRILHSFGASGAIYAAATLTALAFPDTEVALIFLPMLSIPVQYGVGGLILLDIVGALRGWRVFDHWAHLGGAAFGIWYHYYGMRMWDMFRIANLGPVVEKKAEA</sequence>
<keyword evidence="6 7" id="KW-0472">Membrane</keyword>
<dbReference type="GO" id="GO:0006465">
    <property type="term" value="P:signal peptide processing"/>
    <property type="evidence" value="ECO:0007669"/>
    <property type="project" value="TreeGrafter"/>
</dbReference>
<feature type="transmembrane region" description="Helical" evidence="7">
    <location>
        <begin position="219"/>
        <end position="240"/>
    </location>
</feature>
<feature type="transmembrane region" description="Helical" evidence="7">
    <location>
        <begin position="246"/>
        <end position="267"/>
    </location>
</feature>
<dbReference type="InterPro" id="IPR035952">
    <property type="entry name" value="Rhomboid-like_sf"/>
</dbReference>
<dbReference type="Proteomes" id="UP000308730">
    <property type="component" value="Unassembled WGS sequence"/>
</dbReference>
<gene>
    <name evidence="9" type="ORF">EUX98_g7099</name>
</gene>
<comment type="similarity">
    <text evidence="2">Belongs to the peptidase S54 family.</text>
</comment>
<feature type="transmembrane region" description="Helical" evidence="7">
    <location>
        <begin position="115"/>
        <end position="134"/>
    </location>
</feature>
<comment type="subcellular location">
    <subcellularLocation>
        <location evidence="1">Membrane</location>
        <topology evidence="1">Multi-pass membrane protein</topology>
    </subcellularLocation>
</comment>
<protein>
    <recommendedName>
        <fullName evidence="8">Peptidase S54 rhomboid domain-containing protein</fullName>
    </recommendedName>
</protein>
<evidence type="ECO:0000256" key="6">
    <source>
        <dbReference type="ARBA" id="ARBA00023136"/>
    </source>
</evidence>
<name>A0A4S4MME9_9APHY</name>
<dbReference type="AlphaFoldDB" id="A0A4S4MME9"/>